<dbReference type="PANTHER" id="PTHR30332">
    <property type="entry name" value="PROBABLE GENERAL SECRETION PATHWAY PROTEIN D"/>
    <property type="match status" value="1"/>
</dbReference>
<feature type="domain" description="Pilus formation protein N-terminal" evidence="4">
    <location>
        <begin position="41"/>
        <end position="110"/>
    </location>
</feature>
<comment type="similarity">
    <text evidence="1">Belongs to the bacterial secretin family.</text>
</comment>
<keyword evidence="2" id="KW-0732">Signal</keyword>
<dbReference type="EMBL" id="JACIJS010000005">
    <property type="protein sequence ID" value="MBB5515930.1"/>
    <property type="molecule type" value="Genomic_DNA"/>
</dbReference>
<dbReference type="Proteomes" id="UP000553766">
    <property type="component" value="Unassembled WGS sequence"/>
</dbReference>
<protein>
    <submittedName>
        <fullName evidence="5">Pilus assembly protein CpaC</fullName>
    </submittedName>
</protein>
<dbReference type="Pfam" id="PF00263">
    <property type="entry name" value="Secretin"/>
    <property type="match status" value="1"/>
</dbReference>
<dbReference type="InterPro" id="IPR050810">
    <property type="entry name" value="Bact_Secretion_Sys_Channel"/>
</dbReference>
<dbReference type="GO" id="GO:0015627">
    <property type="term" value="C:type II protein secretion system complex"/>
    <property type="evidence" value="ECO:0007669"/>
    <property type="project" value="TreeGrafter"/>
</dbReference>
<dbReference type="InterPro" id="IPR004846">
    <property type="entry name" value="T2SS/T3SS_dom"/>
</dbReference>
<evidence type="ECO:0000256" key="2">
    <source>
        <dbReference type="SAM" id="SignalP"/>
    </source>
</evidence>
<feature type="domain" description="Type II/III secretion system secretin-like" evidence="3">
    <location>
        <begin position="255"/>
        <end position="419"/>
    </location>
</feature>
<sequence length="471" mass="49935">MTLNQVIRALGTAIGVALAASPVMAQTSVSPLRVLSTATTDTIDVPIDRAIVIETARPVGELSIANPRIADVAVLGDQNLYVLGRATGRTTLTLIDERGDLLANIEIAVTPDVSEFKERLREILPGEPIEVRTANDGLVLSGAVSGARQVARAVELANRYAPDAVTSLLTVGGTQQVLLEVQFAEMQRTVAKQLGASLAGIGPGNNQIGTRTLIQGNNLNNILTNQPVTLAQNQLGAALLGFQSGSFTLNLLLEALETKGLVRTLAEPNVVAISGQEATFLAGGEYPLPTIANNQNGVAQVEVQYKPFGVELGFIPTVIDSDLINLQVRTAVSAVDPNISITVNGATVNGFTVRRAQTTVEMRDGESFAIAGLIQDDFTDTKNAIPWLGDVPILGALFRSAAFQREQTELVIVITPHLVSPTDGSTLSLPTDRVRIPNEFELFLNGQVEGSAEVARIANQAFEGEYGYVIE</sequence>
<accession>A0A840WXN2</accession>
<organism evidence="5 6">
    <name type="scientific">Rubricella aquisinus</name>
    <dbReference type="NCBI Taxonomy" id="2028108"/>
    <lineage>
        <taxon>Bacteria</taxon>
        <taxon>Pseudomonadati</taxon>
        <taxon>Pseudomonadota</taxon>
        <taxon>Alphaproteobacteria</taxon>
        <taxon>Rhodobacterales</taxon>
        <taxon>Paracoccaceae</taxon>
        <taxon>Rubricella</taxon>
    </lineage>
</organism>
<dbReference type="GO" id="GO:0009306">
    <property type="term" value="P:protein secretion"/>
    <property type="evidence" value="ECO:0007669"/>
    <property type="project" value="InterPro"/>
</dbReference>
<reference evidence="5 6" key="1">
    <citation type="submission" date="2020-08" db="EMBL/GenBank/DDBJ databases">
        <title>Genomic Encyclopedia of Type Strains, Phase IV (KMG-IV): sequencing the most valuable type-strain genomes for metagenomic binning, comparative biology and taxonomic classification.</title>
        <authorList>
            <person name="Goeker M."/>
        </authorList>
    </citation>
    <scope>NUCLEOTIDE SEQUENCE [LARGE SCALE GENOMIC DNA]</scope>
    <source>
        <strain evidence="5 6">DSM 103377</strain>
    </source>
</reference>
<dbReference type="InterPro" id="IPR001775">
    <property type="entry name" value="GspD/PilQ"/>
</dbReference>
<gene>
    <name evidence="5" type="ORF">FHS89_001950</name>
</gene>
<evidence type="ECO:0000313" key="5">
    <source>
        <dbReference type="EMBL" id="MBB5515930.1"/>
    </source>
</evidence>
<evidence type="ECO:0000259" key="4">
    <source>
        <dbReference type="Pfam" id="PF13629"/>
    </source>
</evidence>
<name>A0A840WXN2_9RHOB</name>
<proteinExistence type="inferred from homology"/>
<feature type="chain" id="PRO_5033059653" evidence="2">
    <location>
        <begin position="26"/>
        <end position="471"/>
    </location>
</feature>
<dbReference type="InterPro" id="IPR032789">
    <property type="entry name" value="T2SS-T3SS_pil_N"/>
</dbReference>
<keyword evidence="6" id="KW-1185">Reference proteome</keyword>
<evidence type="ECO:0000259" key="3">
    <source>
        <dbReference type="Pfam" id="PF00263"/>
    </source>
</evidence>
<comment type="caution">
    <text evidence="5">The sequence shown here is derived from an EMBL/GenBank/DDBJ whole genome shotgun (WGS) entry which is preliminary data.</text>
</comment>
<feature type="signal peptide" evidence="2">
    <location>
        <begin position="1"/>
        <end position="25"/>
    </location>
</feature>
<evidence type="ECO:0000313" key="6">
    <source>
        <dbReference type="Proteomes" id="UP000553766"/>
    </source>
</evidence>
<dbReference type="PRINTS" id="PR00811">
    <property type="entry name" value="BCTERIALGSPD"/>
</dbReference>
<dbReference type="PANTHER" id="PTHR30332:SF17">
    <property type="entry name" value="TYPE IV PILIATION SYSTEM PROTEIN DR_0774-RELATED"/>
    <property type="match status" value="1"/>
</dbReference>
<dbReference type="RefSeq" id="WP_184011055.1">
    <property type="nucleotide sequence ID" value="NZ_JACIJS010000005.1"/>
</dbReference>
<evidence type="ECO:0000256" key="1">
    <source>
        <dbReference type="RuleBase" id="RU004003"/>
    </source>
</evidence>
<dbReference type="Pfam" id="PF13629">
    <property type="entry name" value="T2SS-T3SS_pil_N"/>
    <property type="match status" value="1"/>
</dbReference>
<dbReference type="AlphaFoldDB" id="A0A840WXN2"/>